<evidence type="ECO:0000256" key="4">
    <source>
        <dbReference type="ARBA" id="ARBA00022801"/>
    </source>
</evidence>
<dbReference type="PANTHER" id="PTHR22600">
    <property type="entry name" value="BETA-HEXOSAMINIDASE"/>
    <property type="match status" value="1"/>
</dbReference>
<proteinExistence type="inferred from homology"/>
<name>J9GFB0_9ZZZZ</name>
<dbReference type="InterPro" id="IPR059177">
    <property type="entry name" value="GH29D-like_dom"/>
</dbReference>
<comment type="similarity">
    <text evidence="2">Belongs to the glycosyl hydrolase 20 family.</text>
</comment>
<dbReference type="InterPro" id="IPR011658">
    <property type="entry name" value="PA14_dom"/>
</dbReference>
<dbReference type="AlphaFoldDB" id="J9GFB0"/>
<organism evidence="6">
    <name type="scientific">gut metagenome</name>
    <dbReference type="NCBI Taxonomy" id="749906"/>
    <lineage>
        <taxon>unclassified sequences</taxon>
        <taxon>metagenomes</taxon>
        <taxon>organismal metagenomes</taxon>
    </lineage>
</organism>
<dbReference type="Gene3D" id="3.90.182.10">
    <property type="entry name" value="Toxin - Anthrax Protective Antigen,domain 1"/>
    <property type="match status" value="1"/>
</dbReference>
<sequence length="361" mass="40624">MTPASKGFYFDHYQGDNAVEPCHIGGYAPLEKVYAYDPVPEELKKQGKEKYVLGVQANNWSEYIYTPARLEYGLYPRALALAEVGWSPMSTRNFKDFARRVDNDHSIRMQHHAINYHIPLVEQPGGSCSHLAFTEQTEVKLKTTRPLDIVYTTDGSAPQVDSKRYTAPIQLNQTTQIRAAVVLPSGIMGPERVITATRSAYAPGVTLDNPKPGLLMNLNWGTYLNPNDIPATHNITNKEVKNIESLRTMTKVPSDVRNVKNYAASVEGYLHIEEDGIYEFSTNNVQLWLDDELAIDNANEIPRYSRNNRQLALGKGYHKIKVIFLGGIFGGWPTYWDAANVNLRKVGGKWKAIAPDQLFHL</sequence>
<dbReference type="GO" id="GO:0005975">
    <property type="term" value="P:carbohydrate metabolic process"/>
    <property type="evidence" value="ECO:0007669"/>
    <property type="project" value="InterPro"/>
</dbReference>
<dbReference type="GO" id="GO:0030203">
    <property type="term" value="P:glycosaminoglycan metabolic process"/>
    <property type="evidence" value="ECO:0007669"/>
    <property type="project" value="TreeGrafter"/>
</dbReference>
<dbReference type="Gene3D" id="3.20.20.80">
    <property type="entry name" value="Glycosidases"/>
    <property type="match status" value="1"/>
</dbReference>
<dbReference type="Pfam" id="PF07691">
    <property type="entry name" value="PA14"/>
    <property type="match status" value="1"/>
</dbReference>
<dbReference type="PANTHER" id="PTHR22600:SF57">
    <property type="entry name" value="BETA-N-ACETYLHEXOSAMINIDASE"/>
    <property type="match status" value="1"/>
</dbReference>
<comment type="catalytic activity">
    <reaction evidence="1">
        <text>Hydrolysis of terminal non-reducing N-acetyl-D-hexosamine residues in N-acetyl-beta-D-hexosaminides.</text>
        <dbReference type="EC" id="3.2.1.52"/>
    </reaction>
</comment>
<dbReference type="InterPro" id="IPR017853">
    <property type="entry name" value="GH"/>
</dbReference>
<dbReference type="GO" id="GO:0016020">
    <property type="term" value="C:membrane"/>
    <property type="evidence" value="ECO:0007669"/>
    <property type="project" value="TreeGrafter"/>
</dbReference>
<dbReference type="Pfam" id="PF00728">
    <property type="entry name" value="Glyco_hydro_20"/>
    <property type="match status" value="1"/>
</dbReference>
<dbReference type="SMART" id="SM00758">
    <property type="entry name" value="PA14"/>
    <property type="match status" value="1"/>
</dbReference>
<feature type="domain" description="PA14" evidence="5">
    <location>
        <begin position="210"/>
        <end position="356"/>
    </location>
</feature>
<dbReference type="Pfam" id="PF13290">
    <property type="entry name" value="CHB_HEX_C_1"/>
    <property type="match status" value="1"/>
</dbReference>
<dbReference type="InterPro" id="IPR025705">
    <property type="entry name" value="Beta_hexosaminidase_sua/sub"/>
</dbReference>
<reference evidence="6" key="1">
    <citation type="journal article" date="2012" name="PLoS ONE">
        <title>Gene sets for utilization of primary and secondary nutrition supplies in the distal gut of endangered iberian lynx.</title>
        <authorList>
            <person name="Alcaide M."/>
            <person name="Messina E."/>
            <person name="Richter M."/>
            <person name="Bargiela R."/>
            <person name="Peplies J."/>
            <person name="Huws S.A."/>
            <person name="Newbold C.J."/>
            <person name="Golyshin P.N."/>
            <person name="Simon M.A."/>
            <person name="Lopez G."/>
            <person name="Yakimov M.M."/>
            <person name="Ferrer M."/>
        </authorList>
    </citation>
    <scope>NUCLEOTIDE SEQUENCE</scope>
</reference>
<evidence type="ECO:0000259" key="5">
    <source>
        <dbReference type="SMART" id="SM00758"/>
    </source>
</evidence>
<evidence type="ECO:0000256" key="1">
    <source>
        <dbReference type="ARBA" id="ARBA00001231"/>
    </source>
</evidence>
<dbReference type="GO" id="GO:0004563">
    <property type="term" value="F:beta-N-acetylhexosaminidase activity"/>
    <property type="evidence" value="ECO:0007669"/>
    <property type="project" value="UniProtKB-EC"/>
</dbReference>
<protein>
    <recommendedName>
        <fullName evidence="3">beta-N-acetylhexosaminidase</fullName>
        <ecNumber evidence="3">3.2.1.52</ecNumber>
    </recommendedName>
</protein>
<dbReference type="EC" id="3.2.1.52" evidence="3"/>
<evidence type="ECO:0000256" key="3">
    <source>
        <dbReference type="ARBA" id="ARBA00012663"/>
    </source>
</evidence>
<dbReference type="EMBL" id="AMCI01001286">
    <property type="protein sequence ID" value="EJX06027.1"/>
    <property type="molecule type" value="Genomic_DNA"/>
</dbReference>
<dbReference type="InterPro" id="IPR015883">
    <property type="entry name" value="Glyco_hydro_20_cat"/>
</dbReference>
<evidence type="ECO:0000256" key="2">
    <source>
        <dbReference type="ARBA" id="ARBA00006285"/>
    </source>
</evidence>
<evidence type="ECO:0000313" key="6">
    <source>
        <dbReference type="EMBL" id="EJX06027.1"/>
    </source>
</evidence>
<dbReference type="SUPFAM" id="SSF56988">
    <property type="entry name" value="Anthrax protective antigen"/>
    <property type="match status" value="1"/>
</dbReference>
<gene>
    <name evidence="6" type="ORF">EVA_05864</name>
</gene>
<accession>J9GFB0</accession>
<comment type="caution">
    <text evidence="6">The sequence shown here is derived from an EMBL/GenBank/DDBJ whole genome shotgun (WGS) entry which is preliminary data.</text>
</comment>
<dbReference type="SUPFAM" id="SSF51445">
    <property type="entry name" value="(Trans)glycosidases"/>
    <property type="match status" value="1"/>
</dbReference>
<keyword evidence="4" id="KW-0378">Hydrolase</keyword>